<dbReference type="GO" id="GO:0046872">
    <property type="term" value="F:metal ion binding"/>
    <property type="evidence" value="ECO:0007669"/>
    <property type="project" value="InterPro"/>
</dbReference>
<name>A0A077EM12_9FLAO</name>
<dbReference type="EMBL" id="CP007547">
    <property type="protein sequence ID" value="AIL46540.1"/>
    <property type="molecule type" value="Genomic_DNA"/>
</dbReference>
<dbReference type="HOGENOM" id="CLU_134973_10_4_10"/>
<dbReference type="InterPro" id="IPR006121">
    <property type="entry name" value="HMA_dom"/>
</dbReference>
<dbReference type="RefSeq" id="WP_024565875.1">
    <property type="nucleotide sequence ID" value="NZ_CP007547.1"/>
</dbReference>
<dbReference type="CDD" id="cd00371">
    <property type="entry name" value="HMA"/>
    <property type="match status" value="1"/>
</dbReference>
<dbReference type="eggNOG" id="ENOG50344JJ">
    <property type="taxonomic scope" value="Bacteria"/>
</dbReference>
<protein>
    <recommendedName>
        <fullName evidence="1">HMA domain-containing protein</fullName>
    </recommendedName>
</protein>
<dbReference type="STRING" id="1338011.BD94_2765"/>
<dbReference type="SUPFAM" id="SSF55008">
    <property type="entry name" value="HMA, heavy metal-associated domain"/>
    <property type="match status" value="1"/>
</dbReference>
<dbReference type="Pfam" id="PF00403">
    <property type="entry name" value="HMA"/>
    <property type="match status" value="1"/>
</dbReference>
<accession>A0A077EM12</accession>
<dbReference type="AlphaFoldDB" id="A0A077EM12"/>
<evidence type="ECO:0000259" key="1">
    <source>
        <dbReference type="PROSITE" id="PS50846"/>
    </source>
</evidence>
<evidence type="ECO:0000313" key="3">
    <source>
        <dbReference type="Proteomes" id="UP000028933"/>
    </source>
</evidence>
<evidence type="ECO:0000313" key="2">
    <source>
        <dbReference type="EMBL" id="AIL46540.1"/>
    </source>
</evidence>
<dbReference type="InterPro" id="IPR036163">
    <property type="entry name" value="HMA_dom_sf"/>
</dbReference>
<reference evidence="2 3" key="1">
    <citation type="journal article" date="2013" name="Lancet">
        <title>First case of E anophelis outbreak in an intensive-care unit.</title>
        <authorList>
            <person name="Teo J."/>
            <person name="Tan S.Y."/>
            <person name="Tay M."/>
            <person name="Ding Y."/>
            <person name="Kjelleberg S."/>
            <person name="Givskov M."/>
            <person name="Lin R.T."/>
            <person name="Yang L."/>
        </authorList>
    </citation>
    <scope>NUCLEOTIDE SEQUENCE [LARGE SCALE GENOMIC DNA]</scope>
    <source>
        <strain evidence="2 3">NUHP1</strain>
    </source>
</reference>
<gene>
    <name evidence="2" type="ORF">BD94_2765</name>
</gene>
<dbReference type="Proteomes" id="UP000028933">
    <property type="component" value="Chromosome"/>
</dbReference>
<organism evidence="2 3">
    <name type="scientific">Elizabethkingia anophelis NUHP1</name>
    <dbReference type="NCBI Taxonomy" id="1338011"/>
    <lineage>
        <taxon>Bacteria</taxon>
        <taxon>Pseudomonadati</taxon>
        <taxon>Bacteroidota</taxon>
        <taxon>Flavobacteriia</taxon>
        <taxon>Flavobacteriales</taxon>
        <taxon>Weeksellaceae</taxon>
        <taxon>Elizabethkingia</taxon>
    </lineage>
</organism>
<dbReference type="KEGG" id="eao:BD94_2765"/>
<proteinExistence type="predicted"/>
<dbReference type="Gene3D" id="3.30.70.100">
    <property type="match status" value="1"/>
</dbReference>
<feature type="domain" description="HMA" evidence="1">
    <location>
        <begin position="2"/>
        <end position="64"/>
    </location>
</feature>
<dbReference type="PROSITE" id="PS50846">
    <property type="entry name" value="HMA_2"/>
    <property type="match status" value="1"/>
</dbReference>
<sequence>MKKLELSIPGMQSAHCQETVNNAIKTINGIEVQHMEAGKLSVSIDSAEIKELVNAIEKAGYEVSNYDSQNFRAIESDDYAS</sequence>